<dbReference type="InterPro" id="IPR046036">
    <property type="entry name" value="DUF5994"/>
</dbReference>
<organism evidence="2 3">
    <name type="scientific">Streptosporangium algeriense</name>
    <dbReference type="NCBI Taxonomy" id="1682748"/>
    <lineage>
        <taxon>Bacteria</taxon>
        <taxon>Bacillati</taxon>
        <taxon>Actinomycetota</taxon>
        <taxon>Actinomycetes</taxon>
        <taxon>Streptosporangiales</taxon>
        <taxon>Streptosporangiaceae</taxon>
        <taxon>Streptosporangium</taxon>
    </lineage>
</organism>
<evidence type="ECO:0000313" key="3">
    <source>
        <dbReference type="Proteomes" id="UP001597024"/>
    </source>
</evidence>
<feature type="compositionally biased region" description="Basic and acidic residues" evidence="1">
    <location>
        <begin position="163"/>
        <end position="173"/>
    </location>
</feature>
<reference evidence="3" key="1">
    <citation type="journal article" date="2019" name="Int. J. Syst. Evol. Microbiol.">
        <title>The Global Catalogue of Microorganisms (GCM) 10K type strain sequencing project: providing services to taxonomists for standard genome sequencing and annotation.</title>
        <authorList>
            <consortium name="The Broad Institute Genomics Platform"/>
            <consortium name="The Broad Institute Genome Sequencing Center for Infectious Disease"/>
            <person name="Wu L."/>
            <person name="Ma J."/>
        </authorList>
    </citation>
    <scope>NUCLEOTIDE SEQUENCE [LARGE SCALE GENOMIC DNA]</scope>
    <source>
        <strain evidence="3">CCUG 62974</strain>
    </source>
</reference>
<keyword evidence="3" id="KW-1185">Reference proteome</keyword>
<feature type="region of interest" description="Disordered" evidence="1">
    <location>
        <begin position="155"/>
        <end position="185"/>
    </location>
</feature>
<name>A0ABW3DXD9_9ACTN</name>
<sequence>MTPTVLLHLKPLGSAVSTVPTTDPPVRLCFDPVLDRYTMAHGVWWPYSHDAAAELPGLIAAVDQRFGQATLLVSVYHAVWENIPYRVPARGRQVRVSCLRRGDPQVVVLSLTDAEHVVLLVVEPDTAHAPAPPAPTRHMSGTASADALAVSRLPTTPSVGAAHGDHSPGRLDETVPANGRPAVRI</sequence>
<dbReference type="Pfam" id="PF19457">
    <property type="entry name" value="DUF5994"/>
    <property type="match status" value="1"/>
</dbReference>
<dbReference type="EMBL" id="JBHTHX010000916">
    <property type="protein sequence ID" value="MFD0887390.1"/>
    <property type="molecule type" value="Genomic_DNA"/>
</dbReference>
<gene>
    <name evidence="2" type="ORF">ACFQ08_22840</name>
</gene>
<accession>A0ABW3DXD9</accession>
<proteinExistence type="predicted"/>
<evidence type="ECO:0000256" key="1">
    <source>
        <dbReference type="SAM" id="MobiDB-lite"/>
    </source>
</evidence>
<dbReference type="Proteomes" id="UP001597024">
    <property type="component" value="Unassembled WGS sequence"/>
</dbReference>
<protein>
    <submittedName>
        <fullName evidence="2">DUF5994 family protein</fullName>
    </submittedName>
</protein>
<comment type="caution">
    <text evidence="2">The sequence shown here is derived from an EMBL/GenBank/DDBJ whole genome shotgun (WGS) entry which is preliminary data.</text>
</comment>
<evidence type="ECO:0000313" key="2">
    <source>
        <dbReference type="EMBL" id="MFD0887390.1"/>
    </source>
</evidence>